<dbReference type="Gene3D" id="1.10.150.870">
    <property type="match status" value="1"/>
</dbReference>
<feature type="domain" description="Polymerase/histidinol phosphatase N-terminal" evidence="13">
    <location>
        <begin position="8"/>
        <end position="75"/>
    </location>
</feature>
<keyword evidence="5" id="KW-0963">Cytoplasm</keyword>
<dbReference type="Gene3D" id="1.10.10.1600">
    <property type="entry name" value="Bacterial DNA polymerase III alpha subunit, thumb domain"/>
    <property type="match status" value="1"/>
</dbReference>
<evidence type="ECO:0000256" key="12">
    <source>
        <dbReference type="ARBA" id="ARBA00049244"/>
    </source>
</evidence>
<dbReference type="Pfam" id="PF02811">
    <property type="entry name" value="PHP"/>
    <property type="match status" value="1"/>
</dbReference>
<dbReference type="InterPro" id="IPR004805">
    <property type="entry name" value="DnaE2/DnaE/PolC"/>
</dbReference>
<evidence type="ECO:0000313" key="15">
    <source>
        <dbReference type="Proteomes" id="UP001220964"/>
    </source>
</evidence>
<dbReference type="RefSeq" id="WP_275569273.1">
    <property type="nucleotide sequence ID" value="NZ_JARGYC010000077.1"/>
</dbReference>
<evidence type="ECO:0000256" key="9">
    <source>
        <dbReference type="ARBA" id="ARBA00022932"/>
    </source>
</evidence>
<evidence type="ECO:0000256" key="3">
    <source>
        <dbReference type="ARBA" id="ARBA00012417"/>
    </source>
</evidence>
<dbReference type="Pfam" id="PF07733">
    <property type="entry name" value="DNA_pol3_alpha"/>
    <property type="match status" value="1"/>
</dbReference>
<organism evidence="14 15">
    <name type="scientific">Psychromarinibacter sediminicola</name>
    <dbReference type="NCBI Taxonomy" id="3033385"/>
    <lineage>
        <taxon>Bacteria</taxon>
        <taxon>Pseudomonadati</taxon>
        <taxon>Pseudomonadota</taxon>
        <taxon>Alphaproteobacteria</taxon>
        <taxon>Rhodobacterales</taxon>
        <taxon>Paracoccaceae</taxon>
        <taxon>Psychromarinibacter</taxon>
    </lineage>
</organism>
<evidence type="ECO:0000256" key="8">
    <source>
        <dbReference type="ARBA" id="ARBA00022705"/>
    </source>
</evidence>
<dbReference type="CDD" id="cd04485">
    <property type="entry name" value="DnaE_OBF"/>
    <property type="match status" value="1"/>
</dbReference>
<dbReference type="InterPro" id="IPR003141">
    <property type="entry name" value="Pol/His_phosphatase_N"/>
</dbReference>
<evidence type="ECO:0000256" key="1">
    <source>
        <dbReference type="ARBA" id="ARBA00004496"/>
    </source>
</evidence>
<dbReference type="GO" id="GO:0006260">
    <property type="term" value="P:DNA replication"/>
    <property type="evidence" value="ECO:0007669"/>
    <property type="project" value="UniProtKB-KW"/>
</dbReference>
<dbReference type="SUPFAM" id="SSF89550">
    <property type="entry name" value="PHP domain-like"/>
    <property type="match status" value="1"/>
</dbReference>
<dbReference type="PANTHER" id="PTHR32294:SF0">
    <property type="entry name" value="DNA POLYMERASE III SUBUNIT ALPHA"/>
    <property type="match status" value="1"/>
</dbReference>
<dbReference type="InterPro" id="IPR011708">
    <property type="entry name" value="DNA_pol3_alpha_NTPase_dom"/>
</dbReference>
<dbReference type="InterPro" id="IPR049821">
    <property type="entry name" value="PolIIIA_DnaE1_PHP"/>
</dbReference>
<dbReference type="EC" id="2.7.7.7" evidence="3"/>
<evidence type="ECO:0000259" key="13">
    <source>
        <dbReference type="SMART" id="SM00481"/>
    </source>
</evidence>
<dbReference type="NCBIfam" id="NF004226">
    <property type="entry name" value="PRK05673.1"/>
    <property type="match status" value="1"/>
</dbReference>
<proteinExistence type="inferred from homology"/>
<evidence type="ECO:0000256" key="2">
    <source>
        <dbReference type="ARBA" id="ARBA00009496"/>
    </source>
</evidence>
<keyword evidence="9" id="KW-0239">DNA-directed DNA polymerase</keyword>
<reference evidence="14" key="1">
    <citation type="submission" date="2023-03" db="EMBL/GenBank/DDBJ databases">
        <title>Multiphase analysis and comparison of six strains from genera Psychromarinibacter, Lutimaribacter, and Maritimibacter, including a novel species: Psychromarinibacter sediminicola sp. nov.</title>
        <authorList>
            <person name="Wang Y.-H."/>
            <person name="Ye M.-Q."/>
            <person name="Du Z.-J."/>
        </authorList>
    </citation>
    <scope>NUCLEOTIDE SEQUENCE</scope>
    <source>
        <strain evidence="14">C21-152</strain>
    </source>
</reference>
<gene>
    <name evidence="14" type="primary">dnaE</name>
    <name evidence="14" type="ORF">P1J78_20585</name>
</gene>
<evidence type="ECO:0000313" key="14">
    <source>
        <dbReference type="EMBL" id="MDF0603150.1"/>
    </source>
</evidence>
<dbReference type="InterPro" id="IPR016195">
    <property type="entry name" value="Pol/histidinol_Pase-like"/>
</dbReference>
<comment type="subunit">
    <text evidence="11">DNA polymerase III contains a core (composed of alpha, epsilon and theta chains) that associates with a tau subunit. This core dimerizes to form the POLIII' complex. PolIII' associates with the gamma complex (composed of gamma, delta, delta', psi and chi chains) and with the beta chain to form the complete DNA polymerase III complex.</text>
</comment>
<comment type="subcellular location">
    <subcellularLocation>
        <location evidence="1">Cytoplasm</location>
    </subcellularLocation>
</comment>
<dbReference type="GO" id="GO:0005737">
    <property type="term" value="C:cytoplasm"/>
    <property type="evidence" value="ECO:0007669"/>
    <property type="project" value="UniProtKB-SubCell"/>
</dbReference>
<dbReference type="InterPro" id="IPR041931">
    <property type="entry name" value="DNA_pol3_alpha_thumb_dom"/>
</dbReference>
<keyword evidence="8" id="KW-0235">DNA replication</keyword>
<dbReference type="InterPro" id="IPR029460">
    <property type="entry name" value="DNAPol_HHH"/>
</dbReference>
<evidence type="ECO:0000256" key="11">
    <source>
        <dbReference type="ARBA" id="ARBA00026073"/>
    </source>
</evidence>
<dbReference type="NCBIfam" id="TIGR00594">
    <property type="entry name" value="polc"/>
    <property type="match status" value="1"/>
</dbReference>
<dbReference type="EMBL" id="JARGYC010000077">
    <property type="protein sequence ID" value="MDF0603150.1"/>
    <property type="molecule type" value="Genomic_DNA"/>
</dbReference>
<dbReference type="GO" id="GO:0003887">
    <property type="term" value="F:DNA-directed DNA polymerase activity"/>
    <property type="evidence" value="ECO:0007669"/>
    <property type="project" value="UniProtKB-KW"/>
</dbReference>
<dbReference type="SMART" id="SM00481">
    <property type="entry name" value="POLIIIAc"/>
    <property type="match status" value="1"/>
</dbReference>
<dbReference type="PANTHER" id="PTHR32294">
    <property type="entry name" value="DNA POLYMERASE III SUBUNIT ALPHA"/>
    <property type="match status" value="1"/>
</dbReference>
<evidence type="ECO:0000256" key="6">
    <source>
        <dbReference type="ARBA" id="ARBA00022679"/>
    </source>
</evidence>
<evidence type="ECO:0000256" key="7">
    <source>
        <dbReference type="ARBA" id="ARBA00022695"/>
    </source>
</evidence>
<evidence type="ECO:0000256" key="5">
    <source>
        <dbReference type="ARBA" id="ARBA00022490"/>
    </source>
</evidence>
<keyword evidence="7 14" id="KW-0548">Nucleotidyltransferase</keyword>
<accession>A0AAE3NY89</accession>
<keyword evidence="15" id="KW-1185">Reference proteome</keyword>
<sequence length="1193" mass="130576">MSSDPRFIHLRVHTEYSLLEGAVPVKKLAGLCAEAGMPAVAVTDTNNMFCALEFSVLASGAGVQPIVGCQMDVDYDPPQPGDKPRPPAPVVLLAQNEAGYENLMKLNSCAYLDAGGALPVISVDELCAHSDGVICLTGGPEGALGRLLQAGQRPKAEAFVQRLAAAYPDRLYVELQRHPGENGDLTEAERATERGHVEMAYAMGLPLVATNDVYFPKTEMYEAHDALICIADGAYVDQQQPRRRLTPQHYFKTPQEMAALFADLPEALENTVEIAKRCAFKAEKRDPILPRFADDEVEELRRQANAGLQARLAVIPHAASVEEYQARLDFELGIIESMGFPGYFLIVADFIKWAKEHDIPVGPGRGSGAGSLVAYALTITDLDPLRYSLLFERFLNPERVSMPDFDIDFCMDRREEVIHYVQEKYGREKVAQIITFGALLSKAAVRDVGRVLQLPYGQVDRLSKMIPVEGVKPVSIEKALKDEPRLREAAREEEVVDRLLTYGQQVEGLLRNASTHAAGVVIGDRPLDALVPLYQDARSDMPATQFNMKWVEQAGLVKFDFLGLKTLTVIQNAIDLIHGQGRDLHTGPDGARIYEPPEGAENHINAIPLDDPKTYRLYASAKTVAVFQVESSGMMDALRRMKPTCIEDIVALVALYRPGPMENIPKYCEVKNGLSERDHIHPSIDHILDETQGIIVYQEQVMQIAQEMAGYSLGGADLLRRAMGKKIQEAMDAERPKFIEGAKKNGVDDDKALEVWNLLDKFANYGFNKSHAAAYAVVSYQTAWLKANHPVEFMAGVMNCDIHLTDKLGVYAEEVRRNLGIEIVPPCVNRSAATFSVADGKVVYGLGALKNVGVDAMQMIVEARRDAHQPSQASSLATAVAAKAEARDERPDKPFVTLYDFARRVDLKRIGKRPLEMLARAGAFDTLDPNRRRVLDSLDALVAYSAAIHDQKNSQQVSLFGEAGDDLPEPRLSPVDDWLPNERLAEEHKAIGFYLSGHPLDDYMGPLKRKGIMTLEEVAAQAERAPLVAKMAGAVSARQERKSARGNRFAFVALSDPTGLYEVTVFSDTLEAARDHLETGQNVVLSVEATMESDQLKLLARSVQPVDAVAADAGGAGLRVFVDEAEAVAAVAALLERATAEARSRARGPVQLCLMAPDLPGEVEIALGDGFHINPQIKGALKSLGGVVTVEDA</sequence>
<dbReference type="GO" id="GO:0008408">
    <property type="term" value="F:3'-5' exonuclease activity"/>
    <property type="evidence" value="ECO:0007669"/>
    <property type="project" value="InterPro"/>
</dbReference>
<comment type="catalytic activity">
    <reaction evidence="12">
        <text>DNA(n) + a 2'-deoxyribonucleoside 5'-triphosphate = DNA(n+1) + diphosphate</text>
        <dbReference type="Rhea" id="RHEA:22508"/>
        <dbReference type="Rhea" id="RHEA-COMP:17339"/>
        <dbReference type="Rhea" id="RHEA-COMP:17340"/>
        <dbReference type="ChEBI" id="CHEBI:33019"/>
        <dbReference type="ChEBI" id="CHEBI:61560"/>
        <dbReference type="ChEBI" id="CHEBI:173112"/>
        <dbReference type="EC" id="2.7.7.7"/>
    </reaction>
</comment>
<comment type="caution">
    <text evidence="14">The sequence shown here is derived from an EMBL/GenBank/DDBJ whole genome shotgun (WGS) entry which is preliminary data.</text>
</comment>
<dbReference type="InterPro" id="IPR004013">
    <property type="entry name" value="PHP_dom"/>
</dbReference>
<dbReference type="InterPro" id="IPR040982">
    <property type="entry name" value="DNA_pol3_finger"/>
</dbReference>
<name>A0AAE3NY89_9RHOB</name>
<dbReference type="AlphaFoldDB" id="A0AAE3NY89"/>
<evidence type="ECO:0000256" key="4">
    <source>
        <dbReference type="ARBA" id="ARBA00019114"/>
    </source>
</evidence>
<evidence type="ECO:0000256" key="10">
    <source>
        <dbReference type="ARBA" id="ARBA00025611"/>
    </source>
</evidence>
<comment type="similarity">
    <text evidence="2">Belongs to the DNA polymerase type-C family. DnaE subfamily.</text>
</comment>
<dbReference type="Proteomes" id="UP001220964">
    <property type="component" value="Unassembled WGS sequence"/>
</dbReference>
<protein>
    <recommendedName>
        <fullName evidence="4">DNA polymerase III subunit alpha</fullName>
        <ecNumber evidence="3">2.7.7.7</ecNumber>
    </recommendedName>
</protein>
<comment type="function">
    <text evidence="10">DNA polymerase III is a complex, multichain enzyme responsible for most of the replicative synthesis in bacteria. This DNA polymerase also exhibits 3' to 5' exonuclease activity. The alpha chain is the DNA polymerase.</text>
</comment>
<dbReference type="Pfam" id="PF14579">
    <property type="entry name" value="HHH_6"/>
    <property type="match status" value="2"/>
</dbReference>
<dbReference type="CDD" id="cd07433">
    <property type="entry name" value="PHP_PolIIIA_DnaE1"/>
    <property type="match status" value="1"/>
</dbReference>
<dbReference type="Pfam" id="PF17657">
    <property type="entry name" value="DNA_pol3_finger"/>
    <property type="match status" value="1"/>
</dbReference>
<keyword evidence="6 14" id="KW-0808">Transferase</keyword>
<dbReference type="Gene3D" id="3.20.20.140">
    <property type="entry name" value="Metal-dependent hydrolases"/>
    <property type="match status" value="1"/>
</dbReference>